<dbReference type="RefSeq" id="WP_260975415.1">
    <property type="nucleotide sequence ID" value="NZ_JAOANI010000014.1"/>
</dbReference>
<evidence type="ECO:0000256" key="1">
    <source>
        <dbReference type="ARBA" id="ARBA00022741"/>
    </source>
</evidence>
<dbReference type="InterPro" id="IPR043129">
    <property type="entry name" value="ATPase_NBD"/>
</dbReference>
<reference evidence="3" key="2">
    <citation type="submission" date="2022-08" db="EMBL/GenBank/DDBJ databases">
        <authorList>
            <person name="Dong C."/>
        </authorList>
    </citation>
    <scope>NUCLEOTIDE SEQUENCE</scope>
    <source>
        <strain evidence="3">59MF3M-4</strain>
    </source>
</reference>
<dbReference type="PANTHER" id="PTHR19375">
    <property type="entry name" value="HEAT SHOCK PROTEIN 70KDA"/>
    <property type="match status" value="1"/>
</dbReference>
<evidence type="ECO:0000256" key="2">
    <source>
        <dbReference type="ARBA" id="ARBA00022840"/>
    </source>
</evidence>
<dbReference type="Proteomes" id="UP001147830">
    <property type="component" value="Unassembled WGS sequence"/>
</dbReference>
<dbReference type="GO" id="GO:0140662">
    <property type="term" value="F:ATP-dependent protein folding chaperone"/>
    <property type="evidence" value="ECO:0007669"/>
    <property type="project" value="InterPro"/>
</dbReference>
<comment type="caution">
    <text evidence="3">The sequence shown here is derived from an EMBL/GenBank/DDBJ whole genome shotgun (WGS) entry which is preliminary data.</text>
</comment>
<gene>
    <name evidence="3" type="primary">yegD</name>
    <name evidence="3" type="ORF">NYR02_05680</name>
</gene>
<keyword evidence="2" id="KW-0067">ATP-binding</keyword>
<evidence type="ECO:0000313" key="3">
    <source>
        <dbReference type="EMBL" id="MCT7358510.1"/>
    </source>
</evidence>
<evidence type="ECO:0000313" key="4">
    <source>
        <dbReference type="Proteomes" id="UP001147830"/>
    </source>
</evidence>
<reference evidence="3" key="1">
    <citation type="journal article" date="2022" name="Front. Microbiol.">
        <title>Genome-based taxonomic rearrangement of Oceanobacter-related bacteria including the description of Thalassolituus hydrocarbonoclasticus sp. nov. and Thalassolituus pacificus sp. nov. and emended description of the genus Thalassolituus.</title>
        <authorList>
            <person name="Dong C."/>
            <person name="Wei L."/>
            <person name="Wang J."/>
            <person name="Lai Q."/>
            <person name="Huang Z."/>
            <person name="Shao Z."/>
        </authorList>
    </citation>
    <scope>NUCLEOTIDE SEQUENCE</scope>
    <source>
        <strain evidence="3">59MF3M-4</strain>
    </source>
</reference>
<dbReference type="InterPro" id="IPR013126">
    <property type="entry name" value="Hsp_70_fam"/>
</dbReference>
<name>A0A9X2WEB8_9GAMM</name>
<sequence>MICGFDYGTSNCAIGVMTEDRVNLLPVDGEKTFMPSALYALGRELICEQVGLGLPAGMLRDDFLLSRKVQLQQALRARRELELSNDEQVMFVGHQAFAHYFADPEEGYFVKSPKSFLGASGLRPEFVHFFEDIVTAMMQTVKQRAEHACGKTLTHTVIGRPVNFQGSRISDNSAEQSNQQALAILTAAAKRSGFQQVEFLYEPIAAGLSFERNLTDNKTVLVVDIGGGTSDCAMVRMGPDHRGRSERKADFLGHSGERVGGNDLDIQLAGKQLMPLFGMTAPLKSGKPMPTKTFLDAVCTNDVGALGRFSSLETGLYLEQLQRDCLQPELIARLIRLRDNKQNQQLVRSAENAKIALSDSDNTCVVLDYIEAGLNTHIQRTELEQAIERPLQRIMALMQEAVAQAGVQPDLIFVTGGSARSPVIREAVARVFGDIPLLDGDHFGSVASGLTEWAEKIYR</sequence>
<accession>A0A9X2WEB8</accession>
<dbReference type="NCBIfam" id="NF008673">
    <property type="entry name" value="PRK11678.1"/>
    <property type="match status" value="1"/>
</dbReference>
<proteinExistence type="predicted"/>
<dbReference type="Gene3D" id="3.90.640.10">
    <property type="entry name" value="Actin, Chain A, domain 4"/>
    <property type="match status" value="1"/>
</dbReference>
<organism evidence="3 4">
    <name type="scientific">Thalassolituus pacificus</name>
    <dbReference type="NCBI Taxonomy" id="2975440"/>
    <lineage>
        <taxon>Bacteria</taxon>
        <taxon>Pseudomonadati</taxon>
        <taxon>Pseudomonadota</taxon>
        <taxon>Gammaproteobacteria</taxon>
        <taxon>Oceanospirillales</taxon>
        <taxon>Oceanospirillaceae</taxon>
        <taxon>Thalassolituus</taxon>
    </lineage>
</organism>
<protein>
    <submittedName>
        <fullName evidence="3">Molecular chaperone</fullName>
    </submittedName>
</protein>
<dbReference type="Gene3D" id="3.30.420.40">
    <property type="match status" value="2"/>
</dbReference>
<keyword evidence="1" id="KW-0547">Nucleotide-binding</keyword>
<dbReference type="AlphaFoldDB" id="A0A9X2WEB8"/>
<dbReference type="Pfam" id="PF00012">
    <property type="entry name" value="HSP70"/>
    <property type="match status" value="2"/>
</dbReference>
<dbReference type="GO" id="GO:0005524">
    <property type="term" value="F:ATP binding"/>
    <property type="evidence" value="ECO:0007669"/>
    <property type="project" value="UniProtKB-KW"/>
</dbReference>
<dbReference type="EMBL" id="JAOANI010000014">
    <property type="protein sequence ID" value="MCT7358510.1"/>
    <property type="molecule type" value="Genomic_DNA"/>
</dbReference>
<keyword evidence="4" id="KW-1185">Reference proteome</keyword>
<dbReference type="SUPFAM" id="SSF53067">
    <property type="entry name" value="Actin-like ATPase domain"/>
    <property type="match status" value="2"/>
</dbReference>